<name>A0A834X1N5_9FABA</name>
<dbReference type="InterPro" id="IPR002156">
    <property type="entry name" value="RNaseH_domain"/>
</dbReference>
<dbReference type="PANTHER" id="PTHR47723:SF19">
    <property type="entry name" value="POLYNUCLEOTIDYL TRANSFERASE, RIBONUCLEASE H-LIKE SUPERFAMILY PROTEIN"/>
    <property type="match status" value="1"/>
</dbReference>
<dbReference type="Gene3D" id="3.30.420.10">
    <property type="entry name" value="Ribonuclease H-like superfamily/Ribonuclease H"/>
    <property type="match status" value="1"/>
</dbReference>
<dbReference type="InterPro" id="IPR044730">
    <property type="entry name" value="RNase_H-like_dom_plant"/>
</dbReference>
<accession>A0A834X1N5</accession>
<sequence>MVEATFTGKKATFKAVEYSHLYLECSESISKGHISVGWKPPPLGWWKLNTNGSCQGSMNQIGGGGILRDSNGNWVHGFAKFFGEGNSLMAELRAIIEGLKAFYQVKVVHIHRERNACADILTKQAINSQTQLMYFDKMPSWLSSSFLADLVGVEFDRASNSVVV</sequence>
<dbReference type="InterPro" id="IPR036397">
    <property type="entry name" value="RNaseH_sf"/>
</dbReference>
<feature type="domain" description="RNase H type-1" evidence="1">
    <location>
        <begin position="49"/>
        <end position="101"/>
    </location>
</feature>
<organism evidence="2 3">
    <name type="scientific">Senna tora</name>
    <dbReference type="NCBI Taxonomy" id="362788"/>
    <lineage>
        <taxon>Eukaryota</taxon>
        <taxon>Viridiplantae</taxon>
        <taxon>Streptophyta</taxon>
        <taxon>Embryophyta</taxon>
        <taxon>Tracheophyta</taxon>
        <taxon>Spermatophyta</taxon>
        <taxon>Magnoliopsida</taxon>
        <taxon>eudicotyledons</taxon>
        <taxon>Gunneridae</taxon>
        <taxon>Pentapetalae</taxon>
        <taxon>rosids</taxon>
        <taxon>fabids</taxon>
        <taxon>Fabales</taxon>
        <taxon>Fabaceae</taxon>
        <taxon>Caesalpinioideae</taxon>
        <taxon>Cassia clade</taxon>
        <taxon>Senna</taxon>
    </lineage>
</organism>
<evidence type="ECO:0000313" key="3">
    <source>
        <dbReference type="Proteomes" id="UP000634136"/>
    </source>
</evidence>
<dbReference type="SUPFAM" id="SSF53098">
    <property type="entry name" value="Ribonuclease H-like"/>
    <property type="match status" value="1"/>
</dbReference>
<dbReference type="OrthoDB" id="1750057at2759"/>
<keyword evidence="3" id="KW-1185">Reference proteome</keyword>
<dbReference type="Pfam" id="PF13456">
    <property type="entry name" value="RVT_3"/>
    <property type="match status" value="1"/>
</dbReference>
<dbReference type="AlphaFoldDB" id="A0A834X1N5"/>
<dbReference type="CDD" id="cd06222">
    <property type="entry name" value="RNase_H_like"/>
    <property type="match status" value="1"/>
</dbReference>
<dbReference type="InterPro" id="IPR012337">
    <property type="entry name" value="RNaseH-like_sf"/>
</dbReference>
<evidence type="ECO:0000313" key="2">
    <source>
        <dbReference type="EMBL" id="KAF7835990.1"/>
    </source>
</evidence>
<dbReference type="EMBL" id="JAAIUW010000004">
    <property type="protein sequence ID" value="KAF7835990.1"/>
    <property type="molecule type" value="Genomic_DNA"/>
</dbReference>
<dbReference type="GO" id="GO:0004523">
    <property type="term" value="F:RNA-DNA hybrid ribonuclease activity"/>
    <property type="evidence" value="ECO:0007669"/>
    <property type="project" value="InterPro"/>
</dbReference>
<evidence type="ECO:0000259" key="1">
    <source>
        <dbReference type="Pfam" id="PF13456"/>
    </source>
</evidence>
<dbReference type="InterPro" id="IPR053151">
    <property type="entry name" value="RNase_H-like"/>
</dbReference>
<dbReference type="Proteomes" id="UP000634136">
    <property type="component" value="Unassembled WGS sequence"/>
</dbReference>
<gene>
    <name evidence="2" type="ORF">G2W53_010849</name>
</gene>
<reference evidence="2" key="1">
    <citation type="submission" date="2020-09" db="EMBL/GenBank/DDBJ databases">
        <title>Genome-Enabled Discovery of Anthraquinone Biosynthesis in Senna tora.</title>
        <authorList>
            <person name="Kang S.-H."/>
            <person name="Pandey R.P."/>
            <person name="Lee C.-M."/>
            <person name="Sim J.-S."/>
            <person name="Jeong J.-T."/>
            <person name="Choi B.-S."/>
            <person name="Jung M."/>
            <person name="Ginzburg D."/>
            <person name="Zhao K."/>
            <person name="Won S.Y."/>
            <person name="Oh T.-J."/>
            <person name="Yu Y."/>
            <person name="Kim N.-H."/>
            <person name="Lee O.R."/>
            <person name="Lee T.-H."/>
            <person name="Bashyal P."/>
            <person name="Kim T.-S."/>
            <person name="Lee W.-H."/>
            <person name="Kawkins C."/>
            <person name="Kim C.-K."/>
            <person name="Kim J.S."/>
            <person name="Ahn B.O."/>
            <person name="Rhee S.Y."/>
            <person name="Sohng J.K."/>
        </authorList>
    </citation>
    <scope>NUCLEOTIDE SEQUENCE</scope>
    <source>
        <tissue evidence="2">Leaf</tissue>
    </source>
</reference>
<protein>
    <submittedName>
        <fullName evidence="2">Ribonuclease H</fullName>
    </submittedName>
</protein>
<proteinExistence type="predicted"/>
<dbReference type="PANTHER" id="PTHR47723">
    <property type="entry name" value="OS05G0353850 PROTEIN"/>
    <property type="match status" value="1"/>
</dbReference>
<comment type="caution">
    <text evidence="2">The sequence shown here is derived from an EMBL/GenBank/DDBJ whole genome shotgun (WGS) entry which is preliminary data.</text>
</comment>
<dbReference type="GO" id="GO:0003676">
    <property type="term" value="F:nucleic acid binding"/>
    <property type="evidence" value="ECO:0007669"/>
    <property type="project" value="InterPro"/>
</dbReference>